<dbReference type="GO" id="GO:0042602">
    <property type="term" value="F:riboflavin reductase (NADPH) activity"/>
    <property type="evidence" value="ECO:0007669"/>
    <property type="project" value="TreeGrafter"/>
</dbReference>
<dbReference type="SMART" id="SM00903">
    <property type="entry name" value="Flavin_Reduct"/>
    <property type="match status" value="1"/>
</dbReference>
<dbReference type="InterPro" id="IPR002563">
    <property type="entry name" value="Flavin_Rdtase-like_dom"/>
</dbReference>
<dbReference type="GO" id="GO:0006208">
    <property type="term" value="P:pyrimidine nucleobase catabolic process"/>
    <property type="evidence" value="ECO:0007669"/>
    <property type="project" value="TreeGrafter"/>
</dbReference>
<accession>A0A7Z0IM91</accession>
<dbReference type="Pfam" id="PF01613">
    <property type="entry name" value="Flavin_Reduct"/>
    <property type="match status" value="1"/>
</dbReference>
<proteinExistence type="predicted"/>
<organism evidence="3 4">
    <name type="scientific">Naumannella cuiyingiana</name>
    <dbReference type="NCBI Taxonomy" id="1347891"/>
    <lineage>
        <taxon>Bacteria</taxon>
        <taxon>Bacillati</taxon>
        <taxon>Actinomycetota</taxon>
        <taxon>Actinomycetes</taxon>
        <taxon>Propionibacteriales</taxon>
        <taxon>Propionibacteriaceae</taxon>
        <taxon>Naumannella</taxon>
    </lineage>
</organism>
<feature type="domain" description="Flavin reductase like" evidence="2">
    <location>
        <begin position="23"/>
        <end position="169"/>
    </location>
</feature>
<dbReference type="PANTHER" id="PTHR30466">
    <property type="entry name" value="FLAVIN REDUCTASE"/>
    <property type="match status" value="1"/>
</dbReference>
<dbReference type="Gene3D" id="2.30.110.10">
    <property type="entry name" value="Electron Transport, Fmn-binding Protein, Chain A"/>
    <property type="match status" value="1"/>
</dbReference>
<dbReference type="EMBL" id="JACBZS010000001">
    <property type="protein sequence ID" value="NYI72378.1"/>
    <property type="molecule type" value="Genomic_DNA"/>
</dbReference>
<dbReference type="Proteomes" id="UP000527616">
    <property type="component" value="Unassembled WGS sequence"/>
</dbReference>
<dbReference type="InterPro" id="IPR012349">
    <property type="entry name" value="Split_barrel_FMN-bd"/>
</dbReference>
<evidence type="ECO:0000259" key="2">
    <source>
        <dbReference type="SMART" id="SM00903"/>
    </source>
</evidence>
<dbReference type="RefSeq" id="WP_218843885.1">
    <property type="nucleotide sequence ID" value="NZ_JACBZS010000001.1"/>
</dbReference>
<reference evidence="3 4" key="1">
    <citation type="submission" date="2020-07" db="EMBL/GenBank/DDBJ databases">
        <title>Sequencing the genomes of 1000 actinobacteria strains.</title>
        <authorList>
            <person name="Klenk H.-P."/>
        </authorList>
    </citation>
    <scope>NUCLEOTIDE SEQUENCE [LARGE SCALE GENOMIC DNA]</scope>
    <source>
        <strain evidence="3 4">DSM 103164</strain>
    </source>
</reference>
<gene>
    <name evidence="3" type="ORF">GGQ54_002938</name>
</gene>
<evidence type="ECO:0000256" key="1">
    <source>
        <dbReference type="ARBA" id="ARBA00023002"/>
    </source>
</evidence>
<evidence type="ECO:0000313" key="4">
    <source>
        <dbReference type="Proteomes" id="UP000527616"/>
    </source>
</evidence>
<dbReference type="PANTHER" id="PTHR30466:SF1">
    <property type="entry name" value="FMN REDUCTASE (NADH) RUTF"/>
    <property type="match status" value="1"/>
</dbReference>
<name>A0A7Z0IM91_9ACTN</name>
<dbReference type="AlphaFoldDB" id="A0A7Z0IM91"/>
<sequence length="169" mass="17645">MSIHADHPFLPPDDARDPLRRLRGRLAAPVTVWTIGAPGQRPEGWTLSSVLIADGDPPEVLGLLDPDSELADALPGATTATVNVLAEGQAAVAEAFARVAPAPGGPFRTGEWLDDAHGPRLAGAAGWLGVRLMPDPGRAGYALLLRGVVETAQVGGAEPLFHLRGRYLS</sequence>
<keyword evidence="1" id="KW-0560">Oxidoreductase</keyword>
<evidence type="ECO:0000313" key="3">
    <source>
        <dbReference type="EMBL" id="NYI72378.1"/>
    </source>
</evidence>
<dbReference type="SUPFAM" id="SSF50475">
    <property type="entry name" value="FMN-binding split barrel"/>
    <property type="match status" value="1"/>
</dbReference>
<keyword evidence="4" id="KW-1185">Reference proteome</keyword>
<protein>
    <submittedName>
        <fullName evidence="3">Flavin reductase (DIM6/NTAB) family NADH-FMN oxidoreductase RutF</fullName>
    </submittedName>
</protein>
<comment type="caution">
    <text evidence="3">The sequence shown here is derived from an EMBL/GenBank/DDBJ whole genome shotgun (WGS) entry which is preliminary data.</text>
</comment>
<dbReference type="InterPro" id="IPR050268">
    <property type="entry name" value="NADH-dep_flavin_reductase"/>
</dbReference>
<dbReference type="GO" id="GO:0010181">
    <property type="term" value="F:FMN binding"/>
    <property type="evidence" value="ECO:0007669"/>
    <property type="project" value="InterPro"/>
</dbReference>